<evidence type="ECO:0000313" key="3">
    <source>
        <dbReference type="Proteomes" id="UP001215598"/>
    </source>
</evidence>
<feature type="region of interest" description="Disordered" evidence="1">
    <location>
        <begin position="157"/>
        <end position="179"/>
    </location>
</feature>
<evidence type="ECO:0000256" key="1">
    <source>
        <dbReference type="SAM" id="MobiDB-lite"/>
    </source>
</evidence>
<comment type="caution">
    <text evidence="2">The sequence shown here is derived from an EMBL/GenBank/DDBJ whole genome shotgun (WGS) entry which is preliminary data.</text>
</comment>
<evidence type="ECO:0000313" key="2">
    <source>
        <dbReference type="EMBL" id="KAJ7732848.1"/>
    </source>
</evidence>
<protein>
    <submittedName>
        <fullName evidence="2">Uncharacterized protein</fullName>
    </submittedName>
</protein>
<feature type="region of interest" description="Disordered" evidence="1">
    <location>
        <begin position="1"/>
        <end position="29"/>
    </location>
</feature>
<organism evidence="2 3">
    <name type="scientific">Mycena metata</name>
    <dbReference type="NCBI Taxonomy" id="1033252"/>
    <lineage>
        <taxon>Eukaryota</taxon>
        <taxon>Fungi</taxon>
        <taxon>Dikarya</taxon>
        <taxon>Basidiomycota</taxon>
        <taxon>Agaricomycotina</taxon>
        <taxon>Agaricomycetes</taxon>
        <taxon>Agaricomycetidae</taxon>
        <taxon>Agaricales</taxon>
        <taxon>Marasmiineae</taxon>
        <taxon>Mycenaceae</taxon>
        <taxon>Mycena</taxon>
    </lineage>
</organism>
<dbReference type="AlphaFoldDB" id="A0AAD7I2W9"/>
<keyword evidence="3" id="KW-1185">Reference proteome</keyword>
<feature type="compositionally biased region" description="Acidic residues" evidence="1">
    <location>
        <begin position="157"/>
        <end position="166"/>
    </location>
</feature>
<sequence length="283" mass="32108">MSDAPDDDLSHADSQYTGNHDDNPGWLPESEYNDGKGIRYVISLLPIPPPLKTGEKHRKNKKIETINRTIYAHEQDSLADVLQLAIDSVGYQNKLLFKVVSKDLRATNFTVTWSISRTDFKRMQLANTDHFDEIVEEAVKKASPTVKLDFLEFEVDEDKDESDEEPVGTSKKRKLTDEEERMAETVSQLKAAYNCSDKRCTSPICYLGNPDGEHVRMTPILLNTWAAANLAGICDLEHPPPGDKRFQPVKGRDDIDDIALEHIRTALQILAITLRFWRTKLID</sequence>
<dbReference type="EMBL" id="JARKIB010000142">
    <property type="protein sequence ID" value="KAJ7732848.1"/>
    <property type="molecule type" value="Genomic_DNA"/>
</dbReference>
<reference evidence="2" key="1">
    <citation type="submission" date="2023-03" db="EMBL/GenBank/DDBJ databases">
        <title>Massive genome expansion in bonnet fungi (Mycena s.s.) driven by repeated elements and novel gene families across ecological guilds.</title>
        <authorList>
            <consortium name="Lawrence Berkeley National Laboratory"/>
            <person name="Harder C.B."/>
            <person name="Miyauchi S."/>
            <person name="Viragh M."/>
            <person name="Kuo A."/>
            <person name="Thoen E."/>
            <person name="Andreopoulos B."/>
            <person name="Lu D."/>
            <person name="Skrede I."/>
            <person name="Drula E."/>
            <person name="Henrissat B."/>
            <person name="Morin E."/>
            <person name="Kohler A."/>
            <person name="Barry K."/>
            <person name="LaButti K."/>
            <person name="Morin E."/>
            <person name="Salamov A."/>
            <person name="Lipzen A."/>
            <person name="Mereny Z."/>
            <person name="Hegedus B."/>
            <person name="Baldrian P."/>
            <person name="Stursova M."/>
            <person name="Weitz H."/>
            <person name="Taylor A."/>
            <person name="Grigoriev I.V."/>
            <person name="Nagy L.G."/>
            <person name="Martin F."/>
            <person name="Kauserud H."/>
        </authorList>
    </citation>
    <scope>NUCLEOTIDE SEQUENCE</scope>
    <source>
        <strain evidence="2">CBHHK182m</strain>
    </source>
</reference>
<dbReference type="Proteomes" id="UP001215598">
    <property type="component" value="Unassembled WGS sequence"/>
</dbReference>
<name>A0AAD7I2W9_9AGAR</name>
<proteinExistence type="predicted"/>
<gene>
    <name evidence="2" type="ORF">B0H16DRAFT_1892959</name>
</gene>
<accession>A0AAD7I2W9</accession>